<evidence type="ECO:0000313" key="3">
    <source>
        <dbReference type="Proteomes" id="UP001335729"/>
    </source>
</evidence>
<evidence type="ECO:0000256" key="1">
    <source>
        <dbReference type="SAM" id="MobiDB-lite"/>
    </source>
</evidence>
<comment type="caution">
    <text evidence="2">The sequence shown here is derived from an EMBL/GenBank/DDBJ whole genome shotgun (WGS) entry which is preliminary data.</text>
</comment>
<keyword evidence="3" id="KW-1185">Reference proteome</keyword>
<dbReference type="RefSeq" id="WP_330506830.1">
    <property type="nucleotide sequence ID" value="NZ_JAZDUE010000019.1"/>
</dbReference>
<protein>
    <recommendedName>
        <fullName evidence="4">Condensation domain-containing protein</fullName>
    </recommendedName>
</protein>
<dbReference type="EMBL" id="JAZDUE010000019">
    <property type="protein sequence ID" value="MEE4025414.1"/>
    <property type="molecule type" value="Genomic_DNA"/>
</dbReference>
<evidence type="ECO:0008006" key="4">
    <source>
        <dbReference type="Google" id="ProtNLM"/>
    </source>
</evidence>
<reference evidence="2 3" key="1">
    <citation type="submission" date="2024-01" db="EMBL/GenBank/DDBJ databases">
        <title>Draft genome sequence of Gordonia sp. PKS22-38.</title>
        <authorList>
            <person name="Suphannarot A."/>
            <person name="Mingma R."/>
        </authorList>
    </citation>
    <scope>NUCLEOTIDE SEQUENCE [LARGE SCALE GENOMIC DNA]</scope>
    <source>
        <strain evidence="2 3">PKS22-38</strain>
    </source>
</reference>
<dbReference type="Proteomes" id="UP001335729">
    <property type="component" value="Unassembled WGS sequence"/>
</dbReference>
<proteinExistence type="predicted"/>
<name>A0ABU7N043_9ACTN</name>
<accession>A0ABU7N043</accession>
<organism evidence="2 3">
    <name type="scientific">Gordonia prachuapensis</name>
    <dbReference type="NCBI Taxonomy" id="3115651"/>
    <lineage>
        <taxon>Bacteria</taxon>
        <taxon>Bacillati</taxon>
        <taxon>Actinomycetota</taxon>
        <taxon>Actinomycetes</taxon>
        <taxon>Mycobacteriales</taxon>
        <taxon>Gordoniaceae</taxon>
        <taxon>Gordonia</taxon>
    </lineage>
</organism>
<feature type="region of interest" description="Disordered" evidence="1">
    <location>
        <begin position="190"/>
        <end position="211"/>
    </location>
</feature>
<evidence type="ECO:0000313" key="2">
    <source>
        <dbReference type="EMBL" id="MEE4025414.1"/>
    </source>
</evidence>
<sequence length="443" mass="47633">MVMRAGVTRTGVTPTLLDRAAGDARVVVGMGPLTLPSRDEIADEFVRLATVSAGNRLGLHRDRRTGGRRWHHDPRMLGESVRSWSDDFPGTDHLDLADKLTLLRRTRPTPDGLRVYVAGDHLITDLPHAVFGGGMVVRLWVYLSQCASRPTPDWAVTPAQRPHVLRAMARHVAGRPRSVAELFAEGRHKVPEVTGGDDAPSGSTSDMQSTALPSTVTGYLDVARRAELQKWRDANTPGCSMAVLLMCVLTRGFAAAGVDLAPTAHVVVDAGRYDRSLAHYLGNAAVGLNLPFPRPNDPTVLQRELSAAMASGRPLAAMLAISAGELAASTRHRLGRPDEQHVEPVAESSATLSFSHLLGLDAMPDGHWVGGFDAHRFAAVSDPVGARGIALLTPKMRDRYDISASFDARYHEPETIRRALHLATADPVAILDAPAALDLGEVP</sequence>
<gene>
    <name evidence="2" type="ORF">V1Y59_20175</name>
</gene>
<feature type="compositionally biased region" description="Polar residues" evidence="1">
    <location>
        <begin position="201"/>
        <end position="211"/>
    </location>
</feature>